<proteinExistence type="predicted"/>
<gene>
    <name evidence="1" type="ORF">M404DRAFT_809253</name>
</gene>
<dbReference type="HOGENOM" id="CLU_2159471_0_0_1"/>
<reference evidence="1 2" key="1">
    <citation type="submission" date="2014-04" db="EMBL/GenBank/DDBJ databases">
        <authorList>
            <consortium name="DOE Joint Genome Institute"/>
            <person name="Kuo A."/>
            <person name="Kohler A."/>
            <person name="Costa M.D."/>
            <person name="Nagy L.G."/>
            <person name="Floudas D."/>
            <person name="Copeland A."/>
            <person name="Barry K.W."/>
            <person name="Cichocki N."/>
            <person name="Veneault-Fourrey C."/>
            <person name="LaButti K."/>
            <person name="Lindquist E.A."/>
            <person name="Lipzen A."/>
            <person name="Lundell T."/>
            <person name="Morin E."/>
            <person name="Murat C."/>
            <person name="Sun H."/>
            <person name="Tunlid A."/>
            <person name="Henrissat B."/>
            <person name="Grigoriev I.V."/>
            <person name="Hibbett D.S."/>
            <person name="Martin F."/>
            <person name="Nordberg H.P."/>
            <person name="Cantor M.N."/>
            <person name="Hua S.X."/>
        </authorList>
    </citation>
    <scope>NUCLEOTIDE SEQUENCE [LARGE SCALE GENOMIC DNA]</scope>
    <source>
        <strain evidence="1 2">Marx 270</strain>
    </source>
</reference>
<dbReference type="InParanoid" id="A0A0C3NW74"/>
<dbReference type="EMBL" id="KN832003">
    <property type="protein sequence ID" value="KIN99640.1"/>
    <property type="molecule type" value="Genomic_DNA"/>
</dbReference>
<evidence type="ECO:0000313" key="1">
    <source>
        <dbReference type="EMBL" id="KIN99640.1"/>
    </source>
</evidence>
<reference evidence="2" key="2">
    <citation type="submission" date="2015-01" db="EMBL/GenBank/DDBJ databases">
        <title>Evolutionary Origins and Diversification of the Mycorrhizal Mutualists.</title>
        <authorList>
            <consortium name="DOE Joint Genome Institute"/>
            <consortium name="Mycorrhizal Genomics Consortium"/>
            <person name="Kohler A."/>
            <person name="Kuo A."/>
            <person name="Nagy L.G."/>
            <person name="Floudas D."/>
            <person name="Copeland A."/>
            <person name="Barry K.W."/>
            <person name="Cichocki N."/>
            <person name="Veneault-Fourrey C."/>
            <person name="LaButti K."/>
            <person name="Lindquist E.A."/>
            <person name="Lipzen A."/>
            <person name="Lundell T."/>
            <person name="Morin E."/>
            <person name="Murat C."/>
            <person name="Riley R."/>
            <person name="Ohm R."/>
            <person name="Sun H."/>
            <person name="Tunlid A."/>
            <person name="Henrissat B."/>
            <person name="Grigoriev I.V."/>
            <person name="Hibbett D.S."/>
            <person name="Martin F."/>
        </authorList>
    </citation>
    <scope>NUCLEOTIDE SEQUENCE [LARGE SCALE GENOMIC DNA]</scope>
    <source>
        <strain evidence="2">Marx 270</strain>
    </source>
</reference>
<sequence length="111" mass="11919">MLGCAPLSWLALSPVRNSDATYTSLTSRLTSISATSSPPHRSRMNMFFVTSSAAHGYPGPGHNPRFALVTAPFPPFPLIFYTHNKYYILVMSPTGPGALGTDESRVSEAAT</sequence>
<organism evidence="1 2">
    <name type="scientific">Pisolithus tinctorius Marx 270</name>
    <dbReference type="NCBI Taxonomy" id="870435"/>
    <lineage>
        <taxon>Eukaryota</taxon>
        <taxon>Fungi</taxon>
        <taxon>Dikarya</taxon>
        <taxon>Basidiomycota</taxon>
        <taxon>Agaricomycotina</taxon>
        <taxon>Agaricomycetes</taxon>
        <taxon>Agaricomycetidae</taxon>
        <taxon>Boletales</taxon>
        <taxon>Sclerodermatineae</taxon>
        <taxon>Pisolithaceae</taxon>
        <taxon>Pisolithus</taxon>
    </lineage>
</organism>
<evidence type="ECO:0000313" key="2">
    <source>
        <dbReference type="Proteomes" id="UP000054217"/>
    </source>
</evidence>
<dbReference type="Proteomes" id="UP000054217">
    <property type="component" value="Unassembled WGS sequence"/>
</dbReference>
<dbReference type="AlphaFoldDB" id="A0A0C3NW74"/>
<keyword evidence="2" id="KW-1185">Reference proteome</keyword>
<protein>
    <submittedName>
        <fullName evidence="1">Uncharacterized protein</fullName>
    </submittedName>
</protein>
<accession>A0A0C3NW74</accession>
<name>A0A0C3NW74_PISTI</name>